<dbReference type="SUPFAM" id="SSF55144">
    <property type="entry name" value="LigT-like"/>
    <property type="match status" value="1"/>
</dbReference>
<dbReference type="Proteomes" id="UP000272528">
    <property type="component" value="Chromosome"/>
</dbReference>
<dbReference type="PANTHER" id="PTHR36039:SF2">
    <property type="entry name" value="RNA LIGASE_CYCLIC NUCLEOTIDE PHOSPHODIESTERASE FAMILY PROTEIN"/>
    <property type="match status" value="1"/>
</dbReference>
<evidence type="ECO:0000313" key="1">
    <source>
        <dbReference type="EMBL" id="AZN42613.1"/>
    </source>
</evidence>
<gene>
    <name evidence="1" type="ORF">EJC50_25170</name>
</gene>
<proteinExistence type="predicted"/>
<keyword evidence="2" id="KW-1185">Reference proteome</keyword>
<dbReference type="OrthoDB" id="463286at2"/>
<name>A0A3S9AA92_9BACL</name>
<organism evidence="1 2">
    <name type="scientific">Paenibacillus albus</name>
    <dbReference type="NCBI Taxonomy" id="2495582"/>
    <lineage>
        <taxon>Bacteria</taxon>
        <taxon>Bacillati</taxon>
        <taxon>Bacillota</taxon>
        <taxon>Bacilli</taxon>
        <taxon>Bacillales</taxon>
        <taxon>Paenibacillaceae</taxon>
        <taxon>Paenibacillus</taxon>
    </lineage>
</organism>
<dbReference type="KEGG" id="palb:EJC50_25170"/>
<accession>A0A3S9AA92</accession>
<dbReference type="AlphaFoldDB" id="A0A3S9AA92"/>
<dbReference type="GO" id="GO:0016874">
    <property type="term" value="F:ligase activity"/>
    <property type="evidence" value="ECO:0007669"/>
    <property type="project" value="UniProtKB-KW"/>
</dbReference>
<dbReference type="PANTHER" id="PTHR36039">
    <property type="match status" value="1"/>
</dbReference>
<evidence type="ECO:0000313" key="2">
    <source>
        <dbReference type="Proteomes" id="UP000272528"/>
    </source>
</evidence>
<dbReference type="InterPro" id="IPR009097">
    <property type="entry name" value="Cyclic_Pdiesterase"/>
</dbReference>
<keyword evidence="1" id="KW-0436">Ligase</keyword>
<reference evidence="2" key="1">
    <citation type="submission" date="2018-12" db="EMBL/GenBank/DDBJ databases">
        <title>Genome sequence of Peanibacillus sp.</title>
        <authorList>
            <person name="Subramani G."/>
            <person name="Srinivasan S."/>
            <person name="Kim M.K."/>
        </authorList>
    </citation>
    <scope>NUCLEOTIDE SEQUENCE [LARGE SCALE GENOMIC DNA]</scope>
    <source>
        <strain evidence="2">18JY67-1</strain>
    </source>
</reference>
<sequence length="193" mass="22317">MNERYWGGRSVYGVVAHFDQNTERYIKQVWKELSDKGISKYAEEVQDRRPHITLAGYNSDVEMEQFIGDFDSFYENKKQLTITLSSLGTFLNTGIVFLAPVPSKELLELHDSHHNGFDKYLAQAEMQYLPTNWVPHCTIANRLNEDKLKEAMVYCTKRIERLTAAIVEIAVIKVIYDDNTVKSPSIYTKALRM</sequence>
<dbReference type="EMBL" id="CP034437">
    <property type="protein sequence ID" value="AZN42613.1"/>
    <property type="molecule type" value="Genomic_DNA"/>
</dbReference>
<protein>
    <submittedName>
        <fullName evidence="1">2'-5' RNA ligase family protein</fullName>
    </submittedName>
</protein>
<dbReference type="Gene3D" id="3.90.1140.10">
    <property type="entry name" value="Cyclic phosphodiesterase"/>
    <property type="match status" value="1"/>
</dbReference>
<dbReference type="Pfam" id="PF13563">
    <property type="entry name" value="2_5_RNA_ligase2"/>
    <property type="match status" value="1"/>
</dbReference>